<proteinExistence type="predicted"/>
<accession>A0A9D1YT90</accession>
<feature type="domain" description="Winged helix DNA-binding" evidence="1">
    <location>
        <begin position="1"/>
        <end position="74"/>
    </location>
</feature>
<dbReference type="Gene3D" id="1.10.10.10">
    <property type="entry name" value="Winged helix-like DNA-binding domain superfamily/Winged helix DNA-binding domain"/>
    <property type="match status" value="1"/>
</dbReference>
<dbReference type="EMBL" id="DXDC01000085">
    <property type="protein sequence ID" value="HIY65200.1"/>
    <property type="molecule type" value="Genomic_DNA"/>
</dbReference>
<dbReference type="Pfam" id="PF13601">
    <property type="entry name" value="HTH_34"/>
    <property type="match status" value="1"/>
</dbReference>
<comment type="caution">
    <text evidence="2">The sequence shown here is derived from an EMBL/GenBank/DDBJ whole genome shotgun (WGS) entry which is preliminary data.</text>
</comment>
<evidence type="ECO:0000313" key="2">
    <source>
        <dbReference type="EMBL" id="HIY65200.1"/>
    </source>
</evidence>
<reference evidence="2" key="1">
    <citation type="journal article" date="2021" name="PeerJ">
        <title>Extensive microbial diversity within the chicken gut microbiome revealed by metagenomics and culture.</title>
        <authorList>
            <person name="Gilroy R."/>
            <person name="Ravi A."/>
            <person name="Getino M."/>
            <person name="Pursley I."/>
            <person name="Horton D.L."/>
            <person name="Alikhan N.F."/>
            <person name="Baker D."/>
            <person name="Gharbi K."/>
            <person name="Hall N."/>
            <person name="Watson M."/>
            <person name="Adriaenssens E.M."/>
            <person name="Foster-Nyarko E."/>
            <person name="Jarju S."/>
            <person name="Secka A."/>
            <person name="Antonio M."/>
            <person name="Oren A."/>
            <person name="Chaudhuri R.R."/>
            <person name="La Ragione R."/>
            <person name="Hildebrand F."/>
            <person name="Pallen M.J."/>
        </authorList>
    </citation>
    <scope>NUCLEOTIDE SEQUENCE</scope>
    <source>
        <strain evidence="2">ChiGjej1B1-98</strain>
    </source>
</reference>
<evidence type="ECO:0000259" key="1">
    <source>
        <dbReference type="Pfam" id="PF13601"/>
    </source>
</evidence>
<dbReference type="InterPro" id="IPR027395">
    <property type="entry name" value="WH_DNA-bd_dom"/>
</dbReference>
<sequence>MAALRDDAEMDFPTLREVLEAGDSVLSKAITYLEKLGYVKTKKGFVGKRPRTWVASTRLGRKAFQQHLAALRAIAEGYPEP</sequence>
<dbReference type="InterPro" id="IPR036390">
    <property type="entry name" value="WH_DNA-bd_sf"/>
</dbReference>
<dbReference type="SUPFAM" id="SSF46785">
    <property type="entry name" value="Winged helix' DNA-binding domain"/>
    <property type="match status" value="1"/>
</dbReference>
<dbReference type="Proteomes" id="UP000824005">
    <property type="component" value="Unassembled WGS sequence"/>
</dbReference>
<dbReference type="PANTHER" id="PTHR37318:SF1">
    <property type="entry name" value="BSL7504 PROTEIN"/>
    <property type="match status" value="1"/>
</dbReference>
<organism evidence="2 3">
    <name type="scientific">Candidatus Agrococcus pullicola</name>
    <dbReference type="NCBI Taxonomy" id="2838429"/>
    <lineage>
        <taxon>Bacteria</taxon>
        <taxon>Bacillati</taxon>
        <taxon>Actinomycetota</taxon>
        <taxon>Actinomycetes</taxon>
        <taxon>Micrococcales</taxon>
        <taxon>Microbacteriaceae</taxon>
        <taxon>Agrococcus</taxon>
    </lineage>
</organism>
<name>A0A9D1YT90_9MICO</name>
<evidence type="ECO:0000313" key="3">
    <source>
        <dbReference type="Proteomes" id="UP000824005"/>
    </source>
</evidence>
<dbReference type="AlphaFoldDB" id="A0A9D1YT90"/>
<dbReference type="InterPro" id="IPR036388">
    <property type="entry name" value="WH-like_DNA-bd_sf"/>
</dbReference>
<dbReference type="PANTHER" id="PTHR37318">
    <property type="entry name" value="BSL7504 PROTEIN"/>
    <property type="match status" value="1"/>
</dbReference>
<protein>
    <submittedName>
        <fullName evidence="2">Transcriptional regulator</fullName>
    </submittedName>
</protein>
<reference evidence="2" key="2">
    <citation type="submission" date="2021-04" db="EMBL/GenBank/DDBJ databases">
        <authorList>
            <person name="Gilroy R."/>
        </authorList>
    </citation>
    <scope>NUCLEOTIDE SEQUENCE</scope>
    <source>
        <strain evidence="2">ChiGjej1B1-98</strain>
    </source>
</reference>
<gene>
    <name evidence="2" type="ORF">H9830_02855</name>
</gene>